<gene>
    <name evidence="8" type="ORF">HOLleu_11328</name>
</gene>
<dbReference type="InterPro" id="IPR001148">
    <property type="entry name" value="CA_dom"/>
</dbReference>
<evidence type="ECO:0000313" key="8">
    <source>
        <dbReference type="EMBL" id="KAJ8043994.1"/>
    </source>
</evidence>
<keyword evidence="6" id="KW-0732">Signal</keyword>
<dbReference type="Pfam" id="PF00194">
    <property type="entry name" value="Carb_anhydrase"/>
    <property type="match status" value="1"/>
</dbReference>
<comment type="catalytic activity">
    <reaction evidence="6">
        <text>hydrogencarbonate + H(+) = CO2 + H2O</text>
        <dbReference type="Rhea" id="RHEA:10748"/>
        <dbReference type="ChEBI" id="CHEBI:15377"/>
        <dbReference type="ChEBI" id="CHEBI:15378"/>
        <dbReference type="ChEBI" id="CHEBI:16526"/>
        <dbReference type="ChEBI" id="CHEBI:17544"/>
        <dbReference type="EC" id="4.2.1.1"/>
    </reaction>
</comment>
<dbReference type="GO" id="GO:0008270">
    <property type="term" value="F:zinc ion binding"/>
    <property type="evidence" value="ECO:0007669"/>
    <property type="project" value="UniProtKB-UniRule"/>
</dbReference>
<feature type="domain" description="Alpha-carbonic anhydrase" evidence="7">
    <location>
        <begin position="18"/>
        <end position="283"/>
    </location>
</feature>
<keyword evidence="4 6" id="KW-0862">Zinc</keyword>
<dbReference type="EC" id="4.2.1.1" evidence="2 6"/>
<keyword evidence="6" id="KW-0456">Lyase</keyword>
<evidence type="ECO:0000256" key="1">
    <source>
        <dbReference type="ARBA" id="ARBA00010718"/>
    </source>
</evidence>
<comment type="caution">
    <text evidence="8">The sequence shown here is derived from an EMBL/GenBank/DDBJ whole genome shotgun (WGS) entry which is preliminary data.</text>
</comment>
<feature type="chain" id="PRO_5040542608" description="Carbonic anhydrase" evidence="6">
    <location>
        <begin position="18"/>
        <end position="310"/>
    </location>
</feature>
<evidence type="ECO:0000256" key="6">
    <source>
        <dbReference type="RuleBase" id="RU367011"/>
    </source>
</evidence>
<dbReference type="InterPro" id="IPR036398">
    <property type="entry name" value="CA_dom_sf"/>
</dbReference>
<comment type="similarity">
    <text evidence="1 6">Belongs to the alpha-carbonic anhydrase family.</text>
</comment>
<evidence type="ECO:0000256" key="4">
    <source>
        <dbReference type="ARBA" id="ARBA00022833"/>
    </source>
</evidence>
<evidence type="ECO:0000259" key="7">
    <source>
        <dbReference type="PROSITE" id="PS51144"/>
    </source>
</evidence>
<dbReference type="InterPro" id="IPR018338">
    <property type="entry name" value="Carbonic_anhydrase_a-class_CS"/>
</dbReference>
<keyword evidence="3 6" id="KW-0479">Metal-binding</keyword>
<dbReference type="AlphaFoldDB" id="A0A9Q1HF35"/>
<dbReference type="GO" id="GO:0004089">
    <property type="term" value="F:carbonate dehydratase activity"/>
    <property type="evidence" value="ECO:0007669"/>
    <property type="project" value="UniProtKB-UniRule"/>
</dbReference>
<dbReference type="FunFam" id="3.10.200.10:FF:000003">
    <property type="entry name" value="Carbonic anhydrase 12"/>
    <property type="match status" value="1"/>
</dbReference>
<evidence type="ECO:0000313" key="9">
    <source>
        <dbReference type="Proteomes" id="UP001152320"/>
    </source>
</evidence>
<dbReference type="PROSITE" id="PS00162">
    <property type="entry name" value="ALPHA_CA_1"/>
    <property type="match status" value="1"/>
</dbReference>
<dbReference type="PANTHER" id="PTHR18952:SF278">
    <property type="entry name" value="CARBONIC ANHYDRASE"/>
    <property type="match status" value="1"/>
</dbReference>
<evidence type="ECO:0000256" key="5">
    <source>
        <dbReference type="ARBA" id="ARBA00023180"/>
    </source>
</evidence>
<name>A0A9Q1HF35_HOLLE</name>
<proteinExistence type="inferred from homology"/>
<dbReference type="PANTHER" id="PTHR18952">
    <property type="entry name" value="CARBONIC ANHYDRASE"/>
    <property type="match status" value="1"/>
</dbReference>
<keyword evidence="9" id="KW-1185">Reference proteome</keyword>
<dbReference type="Proteomes" id="UP001152320">
    <property type="component" value="Chromosome 4"/>
</dbReference>
<dbReference type="PROSITE" id="PS51144">
    <property type="entry name" value="ALPHA_CA_2"/>
    <property type="match status" value="1"/>
</dbReference>
<dbReference type="OrthoDB" id="429145at2759"/>
<accession>A0A9Q1HF35</accession>
<dbReference type="CDD" id="cd00326">
    <property type="entry name" value="alpha_CA"/>
    <property type="match status" value="1"/>
</dbReference>
<dbReference type="Gene3D" id="3.10.200.10">
    <property type="entry name" value="Alpha carbonic anhydrase"/>
    <property type="match status" value="1"/>
</dbReference>
<reference evidence="8" key="1">
    <citation type="submission" date="2021-10" db="EMBL/GenBank/DDBJ databases">
        <title>Tropical sea cucumber genome reveals ecological adaptation and Cuvierian tubules defense mechanism.</title>
        <authorList>
            <person name="Chen T."/>
        </authorList>
    </citation>
    <scope>NUCLEOTIDE SEQUENCE</scope>
    <source>
        <strain evidence="8">Nanhai2018</strain>
        <tissue evidence="8">Muscle</tissue>
    </source>
</reference>
<evidence type="ECO:0000256" key="3">
    <source>
        <dbReference type="ARBA" id="ARBA00022723"/>
    </source>
</evidence>
<protein>
    <recommendedName>
        <fullName evidence="2 6">Carbonic anhydrase</fullName>
        <ecNumber evidence="2 6">4.2.1.1</ecNumber>
    </recommendedName>
</protein>
<dbReference type="InterPro" id="IPR023561">
    <property type="entry name" value="Carbonic_anhydrase_a-class"/>
</dbReference>
<comment type="cofactor">
    <cofactor evidence="6">
        <name>Zn(2+)</name>
        <dbReference type="ChEBI" id="CHEBI:29105"/>
    </cofactor>
</comment>
<keyword evidence="5" id="KW-0325">Glycoprotein</keyword>
<sequence>MYRTIIFVILSVACVESAEWAYSGETGPNHWADMEGSFCGDSSQSPIDIVPNDAVYREFEEFTMQGYNLEEDGGSPTLLTNNGHTAVVALEGEYKLTGGGLPSTFTAAQFHLHWGSQLDRGSEHTVSEKSYPAELHIVHFDSNKYADTGSAIAGGGLSLAVLGVFLEVGENENSNYKPFIDMLEAVSYKDDVVSLENDTFSVQDLLPNDVKSFFRYNGSLTTPQCNEVVIWTVFNEAVKISASQLEALRGLHEYEDGDENQHHLVDNYRPVQNLNNRVVYSSFETSSASVSRFSMLLFVICSIVLVTQLS</sequence>
<evidence type="ECO:0000256" key="2">
    <source>
        <dbReference type="ARBA" id="ARBA00012925"/>
    </source>
</evidence>
<dbReference type="SMART" id="SM01057">
    <property type="entry name" value="Carb_anhydrase"/>
    <property type="match status" value="1"/>
</dbReference>
<comment type="function">
    <text evidence="6">Reversible hydration of carbon dioxide.</text>
</comment>
<dbReference type="EMBL" id="JAIZAY010000004">
    <property type="protein sequence ID" value="KAJ8043994.1"/>
    <property type="molecule type" value="Genomic_DNA"/>
</dbReference>
<organism evidence="8 9">
    <name type="scientific">Holothuria leucospilota</name>
    <name type="common">Black long sea cucumber</name>
    <name type="synonym">Mertensiothuria leucospilota</name>
    <dbReference type="NCBI Taxonomy" id="206669"/>
    <lineage>
        <taxon>Eukaryota</taxon>
        <taxon>Metazoa</taxon>
        <taxon>Echinodermata</taxon>
        <taxon>Eleutherozoa</taxon>
        <taxon>Echinozoa</taxon>
        <taxon>Holothuroidea</taxon>
        <taxon>Aspidochirotacea</taxon>
        <taxon>Aspidochirotida</taxon>
        <taxon>Holothuriidae</taxon>
        <taxon>Holothuria</taxon>
    </lineage>
</organism>
<feature type="signal peptide" evidence="6">
    <location>
        <begin position="1"/>
        <end position="17"/>
    </location>
</feature>
<dbReference type="GO" id="GO:0005886">
    <property type="term" value="C:plasma membrane"/>
    <property type="evidence" value="ECO:0007669"/>
    <property type="project" value="TreeGrafter"/>
</dbReference>
<dbReference type="SUPFAM" id="SSF51069">
    <property type="entry name" value="Carbonic anhydrase"/>
    <property type="match status" value="1"/>
</dbReference>